<feature type="non-terminal residue" evidence="1">
    <location>
        <position position="1"/>
    </location>
</feature>
<protein>
    <submittedName>
        <fullName evidence="1">Uncharacterized protein</fullName>
    </submittedName>
</protein>
<dbReference type="EMBL" id="UINC01022256">
    <property type="protein sequence ID" value="SVA91499.1"/>
    <property type="molecule type" value="Genomic_DNA"/>
</dbReference>
<evidence type="ECO:0000313" key="1">
    <source>
        <dbReference type="EMBL" id="SVA91499.1"/>
    </source>
</evidence>
<sequence>VLRNILEHHWDEKALLVETERIETLVKPYLVHQTKAEIAQIVQEEARGWIEWLRKNPAEAREEALNSRDFRRLPTGAQQAIMEAIQQIVDEEKERGENQETEQ</sequence>
<reference evidence="1" key="1">
    <citation type="submission" date="2018-05" db="EMBL/GenBank/DDBJ databases">
        <authorList>
            <person name="Lanie J.A."/>
            <person name="Ng W.-L."/>
            <person name="Kazmierczak K.M."/>
            <person name="Andrzejewski T.M."/>
            <person name="Davidsen T.M."/>
            <person name="Wayne K.J."/>
            <person name="Tettelin H."/>
            <person name="Glass J.I."/>
            <person name="Rusch D."/>
            <person name="Podicherti R."/>
            <person name="Tsui H.-C.T."/>
            <person name="Winkler M.E."/>
        </authorList>
    </citation>
    <scope>NUCLEOTIDE SEQUENCE</scope>
</reference>
<feature type="non-terminal residue" evidence="1">
    <location>
        <position position="103"/>
    </location>
</feature>
<organism evidence="1">
    <name type="scientific">marine metagenome</name>
    <dbReference type="NCBI Taxonomy" id="408172"/>
    <lineage>
        <taxon>unclassified sequences</taxon>
        <taxon>metagenomes</taxon>
        <taxon>ecological metagenomes</taxon>
    </lineage>
</organism>
<proteinExistence type="predicted"/>
<name>A0A381ZQM5_9ZZZZ</name>
<accession>A0A381ZQM5</accession>
<dbReference type="AlphaFoldDB" id="A0A381ZQM5"/>
<gene>
    <name evidence="1" type="ORF">METZ01_LOCUS144353</name>
</gene>